<dbReference type="RefSeq" id="WP_357988562.1">
    <property type="nucleotide sequence ID" value="NZ_JBFAIH010000050.1"/>
</dbReference>
<evidence type="ECO:0000256" key="1">
    <source>
        <dbReference type="ARBA" id="ARBA00023098"/>
    </source>
</evidence>
<feature type="short sequence motif" description="DGA/G" evidence="2">
    <location>
        <begin position="204"/>
        <end position="206"/>
    </location>
</feature>
<evidence type="ECO:0000256" key="2">
    <source>
        <dbReference type="PROSITE-ProRule" id="PRU01161"/>
    </source>
</evidence>
<dbReference type="InterPro" id="IPR002641">
    <property type="entry name" value="PNPLA_dom"/>
</dbReference>
<feature type="compositionally biased region" description="Low complexity" evidence="3">
    <location>
        <begin position="354"/>
        <end position="364"/>
    </location>
</feature>
<dbReference type="PROSITE" id="PS51635">
    <property type="entry name" value="PNPLA"/>
    <property type="match status" value="1"/>
</dbReference>
<dbReference type="EMBL" id="JBFAIH010000050">
    <property type="protein sequence ID" value="MEV0368071.1"/>
    <property type="molecule type" value="Genomic_DNA"/>
</dbReference>
<reference evidence="5 6" key="1">
    <citation type="submission" date="2024-06" db="EMBL/GenBank/DDBJ databases">
        <title>The Natural Products Discovery Center: Release of the First 8490 Sequenced Strains for Exploring Actinobacteria Biosynthetic Diversity.</title>
        <authorList>
            <person name="Kalkreuter E."/>
            <person name="Kautsar S.A."/>
            <person name="Yang D."/>
            <person name="Bader C.D."/>
            <person name="Teijaro C.N."/>
            <person name="Fluegel L."/>
            <person name="Davis C.M."/>
            <person name="Simpson J.R."/>
            <person name="Lauterbach L."/>
            <person name="Steele A.D."/>
            <person name="Gui C."/>
            <person name="Meng S."/>
            <person name="Li G."/>
            <person name="Viehrig K."/>
            <person name="Ye F."/>
            <person name="Su P."/>
            <person name="Kiefer A.F."/>
            <person name="Nichols A."/>
            <person name="Cepeda A.J."/>
            <person name="Yan W."/>
            <person name="Fan B."/>
            <person name="Jiang Y."/>
            <person name="Adhikari A."/>
            <person name="Zheng C.-J."/>
            <person name="Schuster L."/>
            <person name="Cowan T.M."/>
            <person name="Smanski M.J."/>
            <person name="Chevrette M.G."/>
            <person name="De Carvalho L.P.S."/>
            <person name="Shen B."/>
        </authorList>
    </citation>
    <scope>NUCLEOTIDE SEQUENCE [LARGE SCALE GENOMIC DNA]</scope>
    <source>
        <strain evidence="5 6">NPDC050671</strain>
    </source>
</reference>
<evidence type="ECO:0000259" key="4">
    <source>
        <dbReference type="PROSITE" id="PS51635"/>
    </source>
</evidence>
<feature type="short sequence motif" description="GXSXG" evidence="2">
    <location>
        <begin position="77"/>
        <end position="81"/>
    </location>
</feature>
<sequence length="375" mass="40534">MARDPHLETGDFWNPDHPVLKILRQRRDSGSTPGNRRDGAKVALTVAGGGMRGAVSAAMCTQLDDSGFRDAFDVVYGCSSGAINAAYFVSQPAGTCWYPLSIYYEDLTADQFIRYTRPMSGGSLIDLEYVFEEVLASRKPLDYDAAVRSPLGLVVLTTDLAARQVFAARDFSTGTELKAFLRAGARPPLVTKGESEIDGRRLVDGALLAPPQFRLAMADGCTHILSLGTRRIRASRPHIPLAVRAYAHCLERVRGGLGSAYLTALRHRQRDREVLSRQRFATDGPGPHVLGLASLPWMTTIRFHDTDPSRILHAIRDAYSVSYCATEGIGVDRLRGGLVSTLTRFAIAGPGGPARPARSAEPEPTTGTGMAVAPP</sequence>
<dbReference type="InterPro" id="IPR016035">
    <property type="entry name" value="Acyl_Trfase/lysoPLipase"/>
</dbReference>
<accession>A0ABV3FK57</accession>
<feature type="active site" description="Nucleophile" evidence="2">
    <location>
        <position position="79"/>
    </location>
</feature>
<protein>
    <submittedName>
        <fullName evidence="5">Patatin-like phospholipase family protein</fullName>
    </submittedName>
</protein>
<comment type="caution">
    <text evidence="5">The sequence shown here is derived from an EMBL/GenBank/DDBJ whole genome shotgun (WGS) entry which is preliminary data.</text>
</comment>
<feature type="domain" description="PNPLA" evidence="4">
    <location>
        <begin position="44"/>
        <end position="217"/>
    </location>
</feature>
<feature type="short sequence motif" description="GXGXXG" evidence="2">
    <location>
        <begin position="48"/>
        <end position="53"/>
    </location>
</feature>
<proteinExistence type="predicted"/>
<dbReference type="SUPFAM" id="SSF52151">
    <property type="entry name" value="FabD/lysophospholipase-like"/>
    <property type="match status" value="1"/>
</dbReference>
<dbReference type="Gene3D" id="3.40.1090.10">
    <property type="entry name" value="Cytosolic phospholipase A2 catalytic domain"/>
    <property type="match status" value="1"/>
</dbReference>
<organism evidence="5 6">
    <name type="scientific">Nocardia fusca</name>
    <dbReference type="NCBI Taxonomy" id="941183"/>
    <lineage>
        <taxon>Bacteria</taxon>
        <taxon>Bacillati</taxon>
        <taxon>Actinomycetota</taxon>
        <taxon>Actinomycetes</taxon>
        <taxon>Mycobacteriales</taxon>
        <taxon>Nocardiaceae</taxon>
        <taxon>Nocardia</taxon>
    </lineage>
</organism>
<gene>
    <name evidence="5" type="ORF">AB0H72_35845</name>
</gene>
<feature type="active site" description="Proton acceptor" evidence="2">
    <location>
        <position position="204"/>
    </location>
</feature>
<name>A0ABV3FK57_9NOCA</name>
<evidence type="ECO:0000313" key="5">
    <source>
        <dbReference type="EMBL" id="MEV0368071.1"/>
    </source>
</evidence>
<keyword evidence="1 2" id="KW-0443">Lipid metabolism</keyword>
<keyword evidence="2" id="KW-0442">Lipid degradation</keyword>
<feature type="region of interest" description="Disordered" evidence="3">
    <location>
        <begin position="350"/>
        <end position="375"/>
    </location>
</feature>
<evidence type="ECO:0000313" key="6">
    <source>
        <dbReference type="Proteomes" id="UP001551658"/>
    </source>
</evidence>
<keyword evidence="2" id="KW-0378">Hydrolase</keyword>
<evidence type="ECO:0000256" key="3">
    <source>
        <dbReference type="SAM" id="MobiDB-lite"/>
    </source>
</evidence>
<dbReference type="Proteomes" id="UP001551658">
    <property type="component" value="Unassembled WGS sequence"/>
</dbReference>
<dbReference type="Pfam" id="PF01734">
    <property type="entry name" value="Patatin"/>
    <property type="match status" value="1"/>
</dbReference>
<keyword evidence="6" id="KW-1185">Reference proteome</keyword>